<dbReference type="Proteomes" id="UP001497516">
    <property type="component" value="Chromosome 2"/>
</dbReference>
<feature type="chain" id="PRO_5043740924" description="Gnk2-homologous domain-containing protein" evidence="3">
    <location>
        <begin position="20"/>
        <end position="139"/>
    </location>
</feature>
<dbReference type="PROSITE" id="PS51473">
    <property type="entry name" value="GNK2"/>
    <property type="match status" value="1"/>
</dbReference>
<reference evidence="5 6" key="1">
    <citation type="submission" date="2024-04" db="EMBL/GenBank/DDBJ databases">
        <authorList>
            <person name="Fracassetti M."/>
        </authorList>
    </citation>
    <scope>NUCLEOTIDE SEQUENCE [LARGE SCALE GENOMIC DNA]</scope>
</reference>
<protein>
    <recommendedName>
        <fullName evidence="4">Gnk2-homologous domain-containing protein</fullName>
    </recommendedName>
</protein>
<keyword evidence="1 3" id="KW-0732">Signal</keyword>
<dbReference type="Gene3D" id="3.30.430.20">
    <property type="entry name" value="Gnk2 domain, C-X8-C-X2-C motif"/>
    <property type="match status" value="1"/>
</dbReference>
<evidence type="ECO:0000259" key="4">
    <source>
        <dbReference type="PROSITE" id="PS51473"/>
    </source>
</evidence>
<feature type="domain" description="Gnk2-homologous" evidence="4">
    <location>
        <begin position="23"/>
        <end position="137"/>
    </location>
</feature>
<proteinExistence type="predicted"/>
<sequence>MAVLIMLLLLAAHFPSGSAAAAAGPDDVCGPDRPYLHVSEFPGYVVNALNYVVNNAAAGYANPAQAQTTDVECSTFYPDATHGNAWAGATCYAGVTPGGCTECLSVLLPHVLPCKRRTLGGAYIPGRCWLRFGQYMPAA</sequence>
<evidence type="ECO:0000256" key="2">
    <source>
        <dbReference type="ARBA" id="ARBA00022737"/>
    </source>
</evidence>
<accession>A0AAV2D4S3</accession>
<evidence type="ECO:0000313" key="6">
    <source>
        <dbReference type="Proteomes" id="UP001497516"/>
    </source>
</evidence>
<organism evidence="5 6">
    <name type="scientific">Linum trigynum</name>
    <dbReference type="NCBI Taxonomy" id="586398"/>
    <lineage>
        <taxon>Eukaryota</taxon>
        <taxon>Viridiplantae</taxon>
        <taxon>Streptophyta</taxon>
        <taxon>Embryophyta</taxon>
        <taxon>Tracheophyta</taxon>
        <taxon>Spermatophyta</taxon>
        <taxon>Magnoliopsida</taxon>
        <taxon>eudicotyledons</taxon>
        <taxon>Gunneridae</taxon>
        <taxon>Pentapetalae</taxon>
        <taxon>rosids</taxon>
        <taxon>fabids</taxon>
        <taxon>Malpighiales</taxon>
        <taxon>Linaceae</taxon>
        <taxon>Linum</taxon>
    </lineage>
</organism>
<evidence type="ECO:0000313" key="5">
    <source>
        <dbReference type="EMBL" id="CAL1366645.1"/>
    </source>
</evidence>
<feature type="signal peptide" evidence="3">
    <location>
        <begin position="1"/>
        <end position="19"/>
    </location>
</feature>
<dbReference type="InterPro" id="IPR038408">
    <property type="entry name" value="GNK2_sf"/>
</dbReference>
<evidence type="ECO:0000256" key="3">
    <source>
        <dbReference type="SAM" id="SignalP"/>
    </source>
</evidence>
<gene>
    <name evidence="5" type="ORF">LTRI10_LOCUS10732</name>
</gene>
<evidence type="ECO:0000256" key="1">
    <source>
        <dbReference type="ARBA" id="ARBA00022729"/>
    </source>
</evidence>
<name>A0AAV2D4S3_9ROSI</name>
<keyword evidence="2" id="KW-0677">Repeat</keyword>
<dbReference type="AlphaFoldDB" id="A0AAV2D4S3"/>
<dbReference type="EMBL" id="OZ034815">
    <property type="protein sequence ID" value="CAL1366645.1"/>
    <property type="molecule type" value="Genomic_DNA"/>
</dbReference>
<keyword evidence="6" id="KW-1185">Reference proteome</keyword>
<dbReference type="InterPro" id="IPR002902">
    <property type="entry name" value="GNK2"/>
</dbReference>